<reference evidence="1" key="1">
    <citation type="journal article" date="2023" name="Genome Biol. Evol.">
        <title>Long-read-based Genome Assembly of Drosophila gunungcola Reveals Fewer Chemosensory Genes in Flower-breeding Species.</title>
        <authorList>
            <person name="Negi A."/>
            <person name="Liao B.Y."/>
            <person name="Yeh S.D."/>
        </authorList>
    </citation>
    <scope>NUCLEOTIDE SEQUENCE</scope>
    <source>
        <strain evidence="1">Sukarami</strain>
    </source>
</reference>
<dbReference type="Proteomes" id="UP001059596">
    <property type="component" value="Unassembled WGS sequence"/>
</dbReference>
<evidence type="ECO:0000313" key="2">
    <source>
        <dbReference type="Proteomes" id="UP001059596"/>
    </source>
</evidence>
<dbReference type="EMBL" id="JAMKOV010000002">
    <property type="protein sequence ID" value="KAI8043194.1"/>
    <property type="molecule type" value="Genomic_DNA"/>
</dbReference>
<proteinExistence type="predicted"/>
<name>A0A9P9YU52_9MUSC</name>
<evidence type="ECO:0000313" key="1">
    <source>
        <dbReference type="EMBL" id="KAI8043194.1"/>
    </source>
</evidence>
<comment type="caution">
    <text evidence="1">The sequence shown here is derived from an EMBL/GenBank/DDBJ whole genome shotgun (WGS) entry which is preliminary data.</text>
</comment>
<accession>A0A9P9YU52</accession>
<keyword evidence="2" id="KW-1185">Reference proteome</keyword>
<organism evidence="1 2">
    <name type="scientific">Drosophila gunungcola</name>
    <name type="common">fruit fly</name>
    <dbReference type="NCBI Taxonomy" id="103775"/>
    <lineage>
        <taxon>Eukaryota</taxon>
        <taxon>Metazoa</taxon>
        <taxon>Ecdysozoa</taxon>
        <taxon>Arthropoda</taxon>
        <taxon>Hexapoda</taxon>
        <taxon>Insecta</taxon>
        <taxon>Pterygota</taxon>
        <taxon>Neoptera</taxon>
        <taxon>Endopterygota</taxon>
        <taxon>Diptera</taxon>
        <taxon>Brachycera</taxon>
        <taxon>Muscomorpha</taxon>
        <taxon>Ephydroidea</taxon>
        <taxon>Drosophilidae</taxon>
        <taxon>Drosophila</taxon>
        <taxon>Sophophora</taxon>
    </lineage>
</organism>
<sequence>MLVGVYRSPSAHHCPSPLPPPRCKPSAIYASDRPTTIAAEVKQQSIKVSDYRQGTPECLPSMPDCWIVCRFAGLPDHWGEGDRG</sequence>
<dbReference type="AlphaFoldDB" id="A0A9P9YU52"/>
<gene>
    <name evidence="1" type="ORF">M5D96_004521</name>
</gene>
<protein>
    <submittedName>
        <fullName evidence="1">Uncharacterized protein</fullName>
    </submittedName>
</protein>